<gene>
    <name evidence="4" type="ORF">nbrc107697_14220</name>
</gene>
<dbReference type="Pfam" id="PF02698">
    <property type="entry name" value="DUF218"/>
    <property type="match status" value="1"/>
</dbReference>
<dbReference type="PANTHER" id="PTHR30336:SF4">
    <property type="entry name" value="ENVELOPE BIOGENESIS FACTOR ELYC"/>
    <property type="match status" value="1"/>
</dbReference>
<accession>A0A7I9UWR6</accession>
<dbReference type="OrthoDB" id="3289889at2"/>
<evidence type="ECO:0000256" key="2">
    <source>
        <dbReference type="SAM" id="SignalP"/>
    </source>
</evidence>
<evidence type="ECO:0000259" key="3">
    <source>
        <dbReference type="Pfam" id="PF02698"/>
    </source>
</evidence>
<dbReference type="GO" id="GO:0005886">
    <property type="term" value="C:plasma membrane"/>
    <property type="evidence" value="ECO:0007669"/>
    <property type="project" value="TreeGrafter"/>
</dbReference>
<dbReference type="RefSeq" id="WP_161926715.1">
    <property type="nucleotide sequence ID" value="NZ_BJOU01000001.1"/>
</dbReference>
<dbReference type="EMBL" id="BJOU01000001">
    <property type="protein sequence ID" value="GED97383.1"/>
    <property type="molecule type" value="Genomic_DNA"/>
</dbReference>
<keyword evidence="5" id="KW-1185">Reference proteome</keyword>
<evidence type="ECO:0000256" key="1">
    <source>
        <dbReference type="SAM" id="MobiDB-lite"/>
    </source>
</evidence>
<feature type="signal peptide" evidence="2">
    <location>
        <begin position="1"/>
        <end position="19"/>
    </location>
</feature>
<feature type="chain" id="PRO_5039103250" description="DUF218 domain-containing protein" evidence="2">
    <location>
        <begin position="20"/>
        <end position="229"/>
    </location>
</feature>
<keyword evidence="2" id="KW-0732">Signal</keyword>
<name>A0A7I9UWR6_9ACTN</name>
<feature type="region of interest" description="Disordered" evidence="1">
    <location>
        <begin position="209"/>
        <end position="229"/>
    </location>
</feature>
<dbReference type="AlphaFoldDB" id="A0A7I9UWR6"/>
<proteinExistence type="predicted"/>
<dbReference type="InterPro" id="IPR003848">
    <property type="entry name" value="DUF218"/>
</dbReference>
<dbReference type="GO" id="GO:0043164">
    <property type="term" value="P:Gram-negative-bacterium-type cell wall biogenesis"/>
    <property type="evidence" value="ECO:0007669"/>
    <property type="project" value="TreeGrafter"/>
</dbReference>
<feature type="compositionally biased region" description="Gly residues" evidence="1">
    <location>
        <begin position="210"/>
        <end position="229"/>
    </location>
</feature>
<dbReference type="CDD" id="cd06259">
    <property type="entry name" value="YdcF-like"/>
    <property type="match status" value="1"/>
</dbReference>
<dbReference type="InterPro" id="IPR051599">
    <property type="entry name" value="Cell_Envelope_Assoc"/>
</dbReference>
<dbReference type="GO" id="GO:0000270">
    <property type="term" value="P:peptidoglycan metabolic process"/>
    <property type="evidence" value="ECO:0007669"/>
    <property type="project" value="TreeGrafter"/>
</dbReference>
<dbReference type="Proteomes" id="UP000444980">
    <property type="component" value="Unassembled WGS sequence"/>
</dbReference>
<sequence length="229" mass="23436">MLFRVKLGIACLATAASVAGIGASADVAPQARADGPVLYNGLLSTTGCLIPNYQVIKTCSSLEVLSPRAPVILNINPVGTRLVVLGARLNNNGSVPRVLVPRLQAALALARGFPTAGIITTGGVTNRRARKSEAQAMKNWLVKHGVAPNRIATENRSRSTAENAKFVAPMLFRGGATGVVVVTSHNHLRRAMINFRSAVHGGMPVAGVVPGPGNGSGSSSGGLGSMGSS</sequence>
<comment type="caution">
    <text evidence="4">The sequence shown here is derived from an EMBL/GenBank/DDBJ whole genome shotgun (WGS) entry which is preliminary data.</text>
</comment>
<evidence type="ECO:0000313" key="5">
    <source>
        <dbReference type="Proteomes" id="UP000444980"/>
    </source>
</evidence>
<dbReference type="PANTHER" id="PTHR30336">
    <property type="entry name" value="INNER MEMBRANE PROTEIN, PROBABLE PERMEASE"/>
    <property type="match status" value="1"/>
</dbReference>
<protein>
    <recommendedName>
        <fullName evidence="3">DUF218 domain-containing protein</fullName>
    </recommendedName>
</protein>
<feature type="domain" description="DUF218" evidence="3">
    <location>
        <begin position="82"/>
        <end position="203"/>
    </location>
</feature>
<evidence type="ECO:0000313" key="4">
    <source>
        <dbReference type="EMBL" id="GED97383.1"/>
    </source>
</evidence>
<dbReference type="InterPro" id="IPR014729">
    <property type="entry name" value="Rossmann-like_a/b/a_fold"/>
</dbReference>
<dbReference type="Gene3D" id="3.40.50.620">
    <property type="entry name" value="HUPs"/>
    <property type="match status" value="1"/>
</dbReference>
<organism evidence="4 5">
    <name type="scientific">Gordonia crocea</name>
    <dbReference type="NCBI Taxonomy" id="589162"/>
    <lineage>
        <taxon>Bacteria</taxon>
        <taxon>Bacillati</taxon>
        <taxon>Actinomycetota</taxon>
        <taxon>Actinomycetes</taxon>
        <taxon>Mycobacteriales</taxon>
        <taxon>Gordoniaceae</taxon>
        <taxon>Gordonia</taxon>
    </lineage>
</organism>
<reference evidence="5" key="1">
    <citation type="submission" date="2019-06" db="EMBL/GenBank/DDBJ databases">
        <title>Gordonia isolated from sludge of a wastewater treatment plant.</title>
        <authorList>
            <person name="Tamura T."/>
            <person name="Aoyama K."/>
            <person name="Kang Y."/>
            <person name="Saito S."/>
            <person name="Akiyama N."/>
            <person name="Yazawa K."/>
            <person name="Gonoi T."/>
            <person name="Mikami Y."/>
        </authorList>
    </citation>
    <scope>NUCLEOTIDE SEQUENCE [LARGE SCALE GENOMIC DNA]</scope>
    <source>
        <strain evidence="5">NBRC 107697</strain>
    </source>
</reference>